<name>A0AB37RHE6_LACPE</name>
<comment type="caution">
    <text evidence="2">The sequence shown here is derived from an EMBL/GenBank/DDBJ whole genome shotgun (WGS) entry which is preliminary data.</text>
</comment>
<keyword evidence="1" id="KW-0472">Membrane</keyword>
<dbReference type="AlphaFoldDB" id="A0AB37RHE6"/>
<evidence type="ECO:0000313" key="3">
    <source>
        <dbReference type="Proteomes" id="UP000281061"/>
    </source>
</evidence>
<gene>
    <name evidence="2" type="ORF">D6U17_14080</name>
</gene>
<organism evidence="2 3">
    <name type="scientific">Lactiplantibacillus pentosus</name>
    <name type="common">Lactobacillus pentosus</name>
    <dbReference type="NCBI Taxonomy" id="1589"/>
    <lineage>
        <taxon>Bacteria</taxon>
        <taxon>Bacillati</taxon>
        <taxon>Bacillota</taxon>
        <taxon>Bacilli</taxon>
        <taxon>Lactobacillales</taxon>
        <taxon>Lactobacillaceae</taxon>
        <taxon>Lactiplantibacillus</taxon>
    </lineage>
</organism>
<keyword evidence="1" id="KW-1133">Transmembrane helix</keyword>
<dbReference type="Proteomes" id="UP000281061">
    <property type="component" value="Unassembled WGS sequence"/>
</dbReference>
<keyword evidence="1" id="KW-0812">Transmembrane</keyword>
<proteinExistence type="predicted"/>
<dbReference type="EMBL" id="RDCL01000090">
    <property type="protein sequence ID" value="RMW52659.1"/>
    <property type="molecule type" value="Genomic_DNA"/>
</dbReference>
<evidence type="ECO:0000256" key="1">
    <source>
        <dbReference type="SAM" id="Phobius"/>
    </source>
</evidence>
<protein>
    <submittedName>
        <fullName evidence="2">Cell surface protein</fullName>
    </submittedName>
</protein>
<reference evidence="2 3" key="1">
    <citation type="submission" date="2018-10" db="EMBL/GenBank/DDBJ databases">
        <title>Genome sequences of five Lactobacillus pentosus strains isolated from brines of traditionally fermented spanish-style green table olives and differences between them.</title>
        <authorList>
            <person name="Jimenez Diaz R."/>
        </authorList>
    </citation>
    <scope>NUCLEOTIDE SEQUENCE [LARGE SCALE GENOMIC DNA]</scope>
    <source>
        <strain evidence="2 3">IG8</strain>
    </source>
</reference>
<sequence length="99" mass="10978">MERSGHIKWQSGGLIIGLSQFISIPVLADTQTGTYHLTVTSNSGVTGNPVKGPLQGILPQMNEVQQWILLVIGVCGLSLLIFLILIWWRNRQTIKEQPK</sequence>
<feature type="transmembrane region" description="Helical" evidence="1">
    <location>
        <begin position="67"/>
        <end position="88"/>
    </location>
</feature>
<accession>A0AB37RHE6</accession>
<evidence type="ECO:0000313" key="2">
    <source>
        <dbReference type="EMBL" id="RMW52659.1"/>
    </source>
</evidence>
<feature type="transmembrane region" description="Helical" evidence="1">
    <location>
        <begin position="12"/>
        <end position="28"/>
    </location>
</feature>